<reference evidence="4" key="1">
    <citation type="submission" date="2023-08" db="EMBL/GenBank/DDBJ databases">
        <authorList>
            <person name="Audoor S."/>
            <person name="Bilcke G."/>
        </authorList>
    </citation>
    <scope>NUCLEOTIDE SEQUENCE</scope>
</reference>
<feature type="region of interest" description="Disordered" evidence="3">
    <location>
        <begin position="1"/>
        <end position="33"/>
    </location>
</feature>
<evidence type="ECO:0000256" key="3">
    <source>
        <dbReference type="SAM" id="MobiDB-lite"/>
    </source>
</evidence>
<comment type="caution">
    <text evidence="4">The sequence shown here is derived from an EMBL/GenBank/DDBJ whole genome shotgun (WGS) entry which is preliminary data.</text>
</comment>
<dbReference type="GO" id="GO:0005634">
    <property type="term" value="C:nucleus"/>
    <property type="evidence" value="ECO:0007669"/>
    <property type="project" value="TreeGrafter"/>
</dbReference>
<dbReference type="GO" id="GO:0070475">
    <property type="term" value="P:rRNA base methylation"/>
    <property type="evidence" value="ECO:0007669"/>
    <property type="project" value="TreeGrafter"/>
</dbReference>
<organism evidence="4 5">
    <name type="scientific">Cylindrotheca closterium</name>
    <dbReference type="NCBI Taxonomy" id="2856"/>
    <lineage>
        <taxon>Eukaryota</taxon>
        <taxon>Sar</taxon>
        <taxon>Stramenopiles</taxon>
        <taxon>Ochrophyta</taxon>
        <taxon>Bacillariophyta</taxon>
        <taxon>Bacillariophyceae</taxon>
        <taxon>Bacillariophycidae</taxon>
        <taxon>Bacillariales</taxon>
        <taxon>Bacillariaceae</taxon>
        <taxon>Cylindrotheca</taxon>
    </lineage>
</organism>
<dbReference type="Gene3D" id="3.40.50.150">
    <property type="entry name" value="Vaccinia Virus protein VP39"/>
    <property type="match status" value="1"/>
</dbReference>
<dbReference type="InterPro" id="IPR010286">
    <property type="entry name" value="METTL16/RlmF"/>
</dbReference>
<evidence type="ECO:0008006" key="6">
    <source>
        <dbReference type="Google" id="ProtNLM"/>
    </source>
</evidence>
<keyword evidence="2" id="KW-0808">Transferase</keyword>
<evidence type="ECO:0000313" key="5">
    <source>
        <dbReference type="Proteomes" id="UP001295423"/>
    </source>
</evidence>
<dbReference type="InterPro" id="IPR029063">
    <property type="entry name" value="SAM-dependent_MTases_sf"/>
</dbReference>
<evidence type="ECO:0000313" key="4">
    <source>
        <dbReference type="EMBL" id="CAJ1942854.1"/>
    </source>
</evidence>
<name>A0AAD2FLT9_9STRA</name>
<dbReference type="GO" id="GO:0008168">
    <property type="term" value="F:methyltransferase activity"/>
    <property type="evidence" value="ECO:0007669"/>
    <property type="project" value="UniProtKB-KW"/>
</dbReference>
<sequence length="514" mass="57939">MDVDEPSASNGQKSKKRAHPDSSNESVSRTSSEVLSLVENPTFEELARQYPSFHKAWDEARQKQRDSGSRMNFSSVVSQEFTVSLTQALLQAYFNLRLPYLESNHLCPPVPNRFFYVHWIFNHLLKNEGPSMSKLGMDIGTGATCIYGLLAANFFHCNMAASDVDTNAIALARSNVAANQLERKILLLEVPPSHSQQPSLPQGGPLERTLMAYSNARQSKRFDFTMTNPPFYDPNSMEQQTSRAGDGRNRTSMTVSEGFYPNGEIGFVTDIFADSLRHRQSSLWFSSMLGKKSSLVKLEKLLIHVLGQTHVETTEYGPGQYTRWFLAWTFRRPTLFDERAFLSHGNNYFEVRIPEVMNYERAISEVASRVSGFCVSSPGGWVLNCQDVTPQVQPSSHIVLQIQEQGHPPVKHFADEWSHDNIVVPDVVKHALNGQDNTHFLPPEGHFAIQVAIDAPKAKSAEGFVVRVHLACYRHSSRGLKAVEKIRSGMEGEVTRTNRKWRRILQRQAKDGLN</sequence>
<dbReference type="EMBL" id="CAKOGP040001112">
    <property type="protein sequence ID" value="CAJ1942854.1"/>
    <property type="molecule type" value="Genomic_DNA"/>
</dbReference>
<dbReference type="AlphaFoldDB" id="A0AAD2FLT9"/>
<protein>
    <recommendedName>
        <fullName evidence="6">U6 small nuclear RNA (adenine-(43)-N(6))-methyltransferase</fullName>
    </recommendedName>
</protein>
<dbReference type="PANTHER" id="PTHR13393">
    <property type="entry name" value="SAM-DEPENDENT METHYLTRANSFERASE"/>
    <property type="match status" value="1"/>
</dbReference>
<keyword evidence="5" id="KW-1185">Reference proteome</keyword>
<accession>A0AAD2FLT9</accession>
<evidence type="ECO:0000256" key="2">
    <source>
        <dbReference type="ARBA" id="ARBA00022679"/>
    </source>
</evidence>
<dbReference type="PANTHER" id="PTHR13393:SF0">
    <property type="entry name" value="RNA N6-ADENOSINE-METHYLTRANSFERASE METTL16"/>
    <property type="match status" value="1"/>
</dbReference>
<dbReference type="Pfam" id="PF05971">
    <property type="entry name" value="Methyltransf_10"/>
    <property type="match status" value="1"/>
</dbReference>
<evidence type="ECO:0000256" key="1">
    <source>
        <dbReference type="ARBA" id="ARBA00022603"/>
    </source>
</evidence>
<dbReference type="Proteomes" id="UP001295423">
    <property type="component" value="Unassembled WGS sequence"/>
</dbReference>
<feature type="compositionally biased region" description="Low complexity" evidence="3">
    <location>
        <begin position="23"/>
        <end position="33"/>
    </location>
</feature>
<keyword evidence="1" id="KW-0489">Methyltransferase</keyword>
<proteinExistence type="predicted"/>
<gene>
    <name evidence="4" type="ORF">CYCCA115_LOCUS8154</name>
</gene>
<dbReference type="SUPFAM" id="SSF53335">
    <property type="entry name" value="S-adenosyl-L-methionine-dependent methyltransferases"/>
    <property type="match status" value="1"/>
</dbReference>